<evidence type="ECO:0000256" key="1">
    <source>
        <dbReference type="SAM" id="MobiDB-lite"/>
    </source>
</evidence>
<dbReference type="EMBL" id="CP097901">
    <property type="protein sequence ID" value="WKC72608.1"/>
    <property type="molecule type" value="Genomic_DNA"/>
</dbReference>
<dbReference type="RefSeq" id="WP_013945349.1">
    <property type="nucleotide sequence ID" value="NZ_CP097901.1"/>
</dbReference>
<dbReference type="PROSITE" id="PS50234">
    <property type="entry name" value="VWFA"/>
    <property type="match status" value="1"/>
</dbReference>
<dbReference type="Pfam" id="PF13519">
    <property type="entry name" value="VWA_2"/>
    <property type="match status" value="1"/>
</dbReference>
<evidence type="ECO:0000313" key="5">
    <source>
        <dbReference type="Proteomes" id="UP001321460"/>
    </source>
</evidence>
<keyword evidence="2" id="KW-0732">Signal</keyword>
<feature type="chain" id="PRO_5047234933" description="VWFA domain-containing protein" evidence="2">
    <location>
        <begin position="23"/>
        <end position="223"/>
    </location>
</feature>
<accession>A0ABY9E845</accession>
<feature type="domain" description="VWFA" evidence="3">
    <location>
        <begin position="30"/>
        <end position="139"/>
    </location>
</feature>
<evidence type="ECO:0000256" key="2">
    <source>
        <dbReference type="SAM" id="SignalP"/>
    </source>
</evidence>
<dbReference type="InterPro" id="IPR002035">
    <property type="entry name" value="VWF_A"/>
</dbReference>
<reference evidence="4 5" key="1">
    <citation type="submission" date="2022-05" db="EMBL/GenBank/DDBJ databases">
        <title>Treponema leporis L2 test.</title>
        <authorList>
            <person name="Cejkova D."/>
        </authorList>
    </citation>
    <scope>NUCLEOTIDE SEQUENCE [LARGE SCALE GENOMIC DNA]</scope>
    <source>
        <strain evidence="4 5">L2</strain>
    </source>
</reference>
<dbReference type="CDD" id="cd00198">
    <property type="entry name" value="vWFA"/>
    <property type="match status" value="1"/>
</dbReference>
<sequence length="223" mass="25960">MHLKKALCPALCTLLIHLCLHAGERTVPVDIFLMIDKSRSMQEPGKFSSLHRWVRDEFVSSMIIQGDWITVYQFYEKPEELITLTLRSEQDRDKIISVVDSIIPNGRYTDIGRALDTVWEIQEKRKDNNRHKVLLLVTDLEHDAPLTSKYRGKQRSFQSPYLVRARRVKHDNWYEITLDMAVHDRVAHTARELYRSIAAAHSKRPTPTPPARESSPRYTPSLD</sequence>
<protein>
    <recommendedName>
        <fullName evidence="3">VWFA domain-containing protein</fullName>
    </recommendedName>
</protein>
<feature type="region of interest" description="Disordered" evidence="1">
    <location>
        <begin position="198"/>
        <end position="223"/>
    </location>
</feature>
<evidence type="ECO:0000313" key="4">
    <source>
        <dbReference type="EMBL" id="WKC72608.1"/>
    </source>
</evidence>
<dbReference type="SMART" id="SM00327">
    <property type="entry name" value="VWA"/>
    <property type="match status" value="1"/>
</dbReference>
<evidence type="ECO:0000259" key="3">
    <source>
        <dbReference type="PROSITE" id="PS50234"/>
    </source>
</evidence>
<feature type="signal peptide" evidence="2">
    <location>
        <begin position="1"/>
        <end position="22"/>
    </location>
</feature>
<proteinExistence type="predicted"/>
<dbReference type="InterPro" id="IPR036465">
    <property type="entry name" value="vWFA_dom_sf"/>
</dbReference>
<organism evidence="4 5">
    <name type="scientific">Treponema paraluiscuniculi</name>
    <dbReference type="NCBI Taxonomy" id="53435"/>
    <lineage>
        <taxon>Bacteria</taxon>
        <taxon>Pseudomonadati</taxon>
        <taxon>Spirochaetota</taxon>
        <taxon>Spirochaetia</taxon>
        <taxon>Spirochaetales</taxon>
        <taxon>Treponemataceae</taxon>
        <taxon>Treponema</taxon>
    </lineage>
</organism>
<name>A0ABY9E845_9SPIR</name>
<dbReference type="Proteomes" id="UP001321460">
    <property type="component" value="Chromosome"/>
</dbReference>
<dbReference type="SUPFAM" id="SSF53300">
    <property type="entry name" value="vWA-like"/>
    <property type="match status" value="1"/>
</dbReference>
<gene>
    <name evidence="4" type="ORF">TPLL2_0750</name>
</gene>
<keyword evidence="5" id="KW-1185">Reference proteome</keyword>
<dbReference type="Gene3D" id="3.40.50.410">
    <property type="entry name" value="von Willebrand factor, type A domain"/>
    <property type="match status" value="1"/>
</dbReference>